<evidence type="ECO:0000313" key="2">
    <source>
        <dbReference type="EMBL" id="OGG61568.1"/>
    </source>
</evidence>
<feature type="chain" id="PRO_5009523906" description="PKD domain-containing protein" evidence="1">
    <location>
        <begin position="17"/>
        <end position="304"/>
    </location>
</feature>
<gene>
    <name evidence="2" type="ORF">A3C87_02895</name>
</gene>
<keyword evidence="1" id="KW-0732">Signal</keyword>
<name>A0A1F6DJH2_9BACT</name>
<comment type="caution">
    <text evidence="2">The sequence shown here is derived from an EMBL/GenBank/DDBJ whole genome shotgun (WGS) entry which is preliminary data.</text>
</comment>
<feature type="signal peptide" evidence="1">
    <location>
        <begin position="1"/>
        <end position="16"/>
    </location>
</feature>
<evidence type="ECO:0008006" key="4">
    <source>
        <dbReference type="Google" id="ProtNLM"/>
    </source>
</evidence>
<organism evidence="2 3">
    <name type="scientific">Candidatus Kaiserbacteria bacterium RIFCSPHIGHO2_02_FULL_49_34</name>
    <dbReference type="NCBI Taxonomy" id="1798491"/>
    <lineage>
        <taxon>Bacteria</taxon>
        <taxon>Candidatus Kaiseribacteriota</taxon>
    </lineage>
</organism>
<proteinExistence type="predicted"/>
<dbReference type="AlphaFoldDB" id="A0A1F6DJH2"/>
<protein>
    <recommendedName>
        <fullName evidence="4">PKD domain-containing protein</fullName>
    </recommendedName>
</protein>
<dbReference type="EMBL" id="MFLE01000017">
    <property type="protein sequence ID" value="OGG61568.1"/>
    <property type="molecule type" value="Genomic_DNA"/>
</dbReference>
<dbReference type="Proteomes" id="UP000176511">
    <property type="component" value="Unassembled WGS sequence"/>
</dbReference>
<evidence type="ECO:0000256" key="1">
    <source>
        <dbReference type="SAM" id="SignalP"/>
    </source>
</evidence>
<dbReference type="STRING" id="1798491.A3C87_02895"/>
<evidence type="ECO:0000313" key="3">
    <source>
        <dbReference type="Proteomes" id="UP000176511"/>
    </source>
</evidence>
<reference evidence="2 3" key="1">
    <citation type="journal article" date="2016" name="Nat. Commun.">
        <title>Thousands of microbial genomes shed light on interconnected biogeochemical processes in an aquifer system.</title>
        <authorList>
            <person name="Anantharaman K."/>
            <person name="Brown C.T."/>
            <person name="Hug L.A."/>
            <person name="Sharon I."/>
            <person name="Castelle C.J."/>
            <person name="Probst A.J."/>
            <person name="Thomas B.C."/>
            <person name="Singh A."/>
            <person name="Wilkins M.J."/>
            <person name="Karaoz U."/>
            <person name="Brodie E.L."/>
            <person name="Williams K.H."/>
            <person name="Hubbard S.S."/>
            <person name="Banfield J.F."/>
        </authorList>
    </citation>
    <scope>NUCLEOTIDE SEQUENCE [LARGE SCALE GENOMIC DNA]</scope>
</reference>
<sequence length="304" mass="32964">MIQSLPLLLISTCVFACMPFFVAAQGIPQGVNISITSNPKFPEPFTPTKLTLEAFGTAVLDEHISWYIDGEPYISGTRSISLTTKGVGESTHVSAVVSQGALPFSVEKTITPSVLTILLETSVPSSPFIKEKMGIPAETPFMAIAHLDQGKKTTAYSYRWELGQGNAGTISGQRVSLNMPLYETLLSVTVTDEQGTLVHQGGTRLIPQTPHLSIYPYMNGVASHFPISNTYIPLRDTETFLASIRHGSQSIPKWFLSGTALTNLENPHLLTLGQLLTAQASLRIEIPYGPFNTLTAQKSITITQ</sequence>
<accession>A0A1F6DJH2</accession>